<keyword evidence="1" id="KW-0812">Transmembrane</keyword>
<dbReference type="EMBL" id="MNPL01000379">
    <property type="protein sequence ID" value="OQR80077.1"/>
    <property type="molecule type" value="Genomic_DNA"/>
</dbReference>
<organism evidence="2 3">
    <name type="scientific">Tropilaelaps mercedesae</name>
    <dbReference type="NCBI Taxonomy" id="418985"/>
    <lineage>
        <taxon>Eukaryota</taxon>
        <taxon>Metazoa</taxon>
        <taxon>Ecdysozoa</taxon>
        <taxon>Arthropoda</taxon>
        <taxon>Chelicerata</taxon>
        <taxon>Arachnida</taxon>
        <taxon>Acari</taxon>
        <taxon>Parasitiformes</taxon>
        <taxon>Mesostigmata</taxon>
        <taxon>Gamasina</taxon>
        <taxon>Dermanyssoidea</taxon>
        <taxon>Laelapidae</taxon>
        <taxon>Tropilaelaps</taxon>
    </lineage>
</organism>
<evidence type="ECO:0000313" key="2">
    <source>
        <dbReference type="EMBL" id="OQR80077.1"/>
    </source>
</evidence>
<keyword evidence="3" id="KW-1185">Reference proteome</keyword>
<evidence type="ECO:0000256" key="1">
    <source>
        <dbReference type="SAM" id="Phobius"/>
    </source>
</evidence>
<keyword evidence="1" id="KW-1133">Transmembrane helix</keyword>
<sequence length="103" mass="12659">MMFQGVRAVTTRFLALQTRRQMSSSASTGQSRRMVYPYTFTAKFVQFPHKFHYDNIWLFKYFVPSYLITMYIFWKIQRLSYSPENVKLWEERRAKEFARHDEH</sequence>
<evidence type="ECO:0000313" key="3">
    <source>
        <dbReference type="Proteomes" id="UP000192247"/>
    </source>
</evidence>
<accession>A0A1V9Y2T9</accession>
<dbReference type="AlphaFoldDB" id="A0A1V9Y2T9"/>
<dbReference type="InParanoid" id="A0A1V9Y2T9"/>
<keyword evidence="1" id="KW-0472">Membrane</keyword>
<proteinExistence type="predicted"/>
<dbReference type="Proteomes" id="UP000192247">
    <property type="component" value="Unassembled WGS sequence"/>
</dbReference>
<dbReference type="FunCoup" id="A0A1V9Y2T9">
    <property type="interactions" value="18"/>
</dbReference>
<gene>
    <name evidence="2" type="ORF">BIW11_05307</name>
</gene>
<feature type="transmembrane region" description="Helical" evidence="1">
    <location>
        <begin position="56"/>
        <end position="74"/>
    </location>
</feature>
<reference evidence="2 3" key="1">
    <citation type="journal article" date="2017" name="Gigascience">
        <title>Draft genome of the honey bee ectoparasitic mite, Tropilaelaps mercedesae, is shaped by the parasitic life history.</title>
        <authorList>
            <person name="Dong X."/>
            <person name="Armstrong S.D."/>
            <person name="Xia D."/>
            <person name="Makepeace B.L."/>
            <person name="Darby A.C."/>
            <person name="Kadowaki T."/>
        </authorList>
    </citation>
    <scope>NUCLEOTIDE SEQUENCE [LARGE SCALE GENOMIC DNA]</scope>
    <source>
        <strain evidence="2">Wuxi-XJTLU</strain>
    </source>
</reference>
<dbReference type="OrthoDB" id="6067390at2759"/>
<name>A0A1V9Y2T9_9ACAR</name>
<comment type="caution">
    <text evidence="2">The sequence shown here is derived from an EMBL/GenBank/DDBJ whole genome shotgun (WGS) entry which is preliminary data.</text>
</comment>
<protein>
    <submittedName>
        <fullName evidence="2">Uncharacterized protein</fullName>
    </submittedName>
</protein>